<dbReference type="Pfam" id="PF02518">
    <property type="entry name" value="HATPase_c"/>
    <property type="match status" value="1"/>
</dbReference>
<evidence type="ECO:0000256" key="3">
    <source>
        <dbReference type="ARBA" id="ARBA00022553"/>
    </source>
</evidence>
<dbReference type="InterPro" id="IPR004358">
    <property type="entry name" value="Sig_transdc_His_kin-like_C"/>
</dbReference>
<evidence type="ECO:0000256" key="4">
    <source>
        <dbReference type="ARBA" id="ARBA00022679"/>
    </source>
</evidence>
<keyword evidence="8" id="KW-0902">Two-component regulatory system</keyword>
<dbReference type="Gene3D" id="3.30.450.20">
    <property type="entry name" value="PAS domain"/>
    <property type="match status" value="1"/>
</dbReference>
<evidence type="ECO:0000313" key="10">
    <source>
        <dbReference type="EMBL" id="VEN75035.1"/>
    </source>
</evidence>
<keyword evidence="7" id="KW-0067">ATP-binding</keyword>
<gene>
    <name evidence="10" type="ORF">EPICR_60022</name>
</gene>
<dbReference type="Pfam" id="PF00989">
    <property type="entry name" value="PAS"/>
    <property type="match status" value="1"/>
</dbReference>
<dbReference type="EMBL" id="CAACVI010000049">
    <property type="protein sequence ID" value="VEN75035.1"/>
    <property type="molecule type" value="Genomic_DNA"/>
</dbReference>
<accession>A0A484HKU0</accession>
<evidence type="ECO:0000259" key="9">
    <source>
        <dbReference type="PROSITE" id="PS50109"/>
    </source>
</evidence>
<evidence type="ECO:0000256" key="5">
    <source>
        <dbReference type="ARBA" id="ARBA00022741"/>
    </source>
</evidence>
<protein>
    <recommendedName>
        <fullName evidence="2">histidine kinase</fullName>
        <ecNumber evidence="2">2.7.13.3</ecNumber>
    </recommendedName>
</protein>
<dbReference type="NCBIfam" id="TIGR00229">
    <property type="entry name" value="sensory_box"/>
    <property type="match status" value="1"/>
</dbReference>
<dbReference type="InterPro" id="IPR035965">
    <property type="entry name" value="PAS-like_dom_sf"/>
</dbReference>
<keyword evidence="6 10" id="KW-0418">Kinase</keyword>
<keyword evidence="5" id="KW-0547">Nucleotide-binding</keyword>
<dbReference type="SUPFAM" id="SSF55874">
    <property type="entry name" value="ATPase domain of HSP90 chaperone/DNA topoisomerase II/histidine kinase"/>
    <property type="match status" value="1"/>
</dbReference>
<evidence type="ECO:0000256" key="2">
    <source>
        <dbReference type="ARBA" id="ARBA00012438"/>
    </source>
</evidence>
<dbReference type="PANTHER" id="PTHR43065">
    <property type="entry name" value="SENSOR HISTIDINE KINASE"/>
    <property type="match status" value="1"/>
</dbReference>
<dbReference type="InterPro" id="IPR000014">
    <property type="entry name" value="PAS"/>
</dbReference>
<reference evidence="10" key="1">
    <citation type="submission" date="2019-01" db="EMBL/GenBank/DDBJ databases">
        <authorList>
            <consortium name="Genoscope - CEA"/>
            <person name="William W."/>
        </authorList>
    </citation>
    <scope>NUCLEOTIDE SEQUENCE</scope>
    <source>
        <strain evidence="10">CR-1</strain>
    </source>
</reference>
<evidence type="ECO:0000256" key="7">
    <source>
        <dbReference type="ARBA" id="ARBA00022840"/>
    </source>
</evidence>
<evidence type="ECO:0000256" key="8">
    <source>
        <dbReference type="ARBA" id="ARBA00023012"/>
    </source>
</evidence>
<dbReference type="GO" id="GO:0005524">
    <property type="term" value="F:ATP binding"/>
    <property type="evidence" value="ECO:0007669"/>
    <property type="project" value="UniProtKB-KW"/>
</dbReference>
<keyword evidence="3" id="KW-0597">Phosphoprotein</keyword>
<evidence type="ECO:0000256" key="6">
    <source>
        <dbReference type="ARBA" id="ARBA00022777"/>
    </source>
</evidence>
<dbReference type="InterPro" id="IPR036890">
    <property type="entry name" value="HATPase_C_sf"/>
</dbReference>
<dbReference type="SUPFAM" id="SSF55785">
    <property type="entry name" value="PYP-like sensor domain (PAS domain)"/>
    <property type="match status" value="1"/>
</dbReference>
<dbReference type="SUPFAM" id="SSF47384">
    <property type="entry name" value="Homodimeric domain of signal transducing histidine kinase"/>
    <property type="match status" value="1"/>
</dbReference>
<dbReference type="CDD" id="cd00082">
    <property type="entry name" value="HisKA"/>
    <property type="match status" value="1"/>
</dbReference>
<comment type="catalytic activity">
    <reaction evidence="1">
        <text>ATP + protein L-histidine = ADP + protein N-phospho-L-histidine.</text>
        <dbReference type="EC" id="2.7.13.3"/>
    </reaction>
</comment>
<organism evidence="10">
    <name type="scientific">uncultured Desulfobacteraceae bacterium</name>
    <dbReference type="NCBI Taxonomy" id="218296"/>
    <lineage>
        <taxon>Bacteria</taxon>
        <taxon>Pseudomonadati</taxon>
        <taxon>Thermodesulfobacteriota</taxon>
        <taxon>Desulfobacteria</taxon>
        <taxon>Desulfobacterales</taxon>
        <taxon>Desulfobacteraceae</taxon>
        <taxon>environmental samples</taxon>
    </lineage>
</organism>
<dbReference type="Gene3D" id="3.30.565.10">
    <property type="entry name" value="Histidine kinase-like ATPase, C-terminal domain"/>
    <property type="match status" value="1"/>
</dbReference>
<dbReference type="InterPro" id="IPR003594">
    <property type="entry name" value="HATPase_dom"/>
</dbReference>
<dbReference type="GO" id="GO:0006355">
    <property type="term" value="P:regulation of DNA-templated transcription"/>
    <property type="evidence" value="ECO:0007669"/>
    <property type="project" value="InterPro"/>
</dbReference>
<dbReference type="PROSITE" id="PS50109">
    <property type="entry name" value="HIS_KIN"/>
    <property type="match status" value="1"/>
</dbReference>
<dbReference type="InterPro" id="IPR003661">
    <property type="entry name" value="HisK_dim/P_dom"/>
</dbReference>
<evidence type="ECO:0000256" key="1">
    <source>
        <dbReference type="ARBA" id="ARBA00000085"/>
    </source>
</evidence>
<dbReference type="InterPro" id="IPR036097">
    <property type="entry name" value="HisK_dim/P_sf"/>
</dbReference>
<dbReference type="Gene3D" id="1.10.287.130">
    <property type="match status" value="1"/>
</dbReference>
<dbReference type="InterPro" id="IPR013767">
    <property type="entry name" value="PAS_fold"/>
</dbReference>
<dbReference type="Pfam" id="PF00512">
    <property type="entry name" value="HisKA"/>
    <property type="match status" value="1"/>
</dbReference>
<dbReference type="CDD" id="cd00075">
    <property type="entry name" value="HATPase"/>
    <property type="match status" value="1"/>
</dbReference>
<dbReference type="SMART" id="SM00387">
    <property type="entry name" value="HATPase_c"/>
    <property type="match status" value="1"/>
</dbReference>
<feature type="domain" description="Histidine kinase" evidence="9">
    <location>
        <begin position="164"/>
        <end position="387"/>
    </location>
</feature>
<dbReference type="SMART" id="SM00388">
    <property type="entry name" value="HisKA"/>
    <property type="match status" value="1"/>
</dbReference>
<dbReference type="PANTHER" id="PTHR43065:SF42">
    <property type="entry name" value="TWO-COMPONENT SENSOR PPRA"/>
    <property type="match status" value="1"/>
</dbReference>
<dbReference type="EC" id="2.7.13.3" evidence="2"/>
<sequence>MTHEKKTGPDDDFSSSGELFAAIMNHTRQAMFWQDPNLAHSGCNREFAHASGIENPGDMIGKTLFELPFEKKDAEFFHASIQKALSRQRPVSFFEKKICLKGKERPLNIKFIPLNGPGKKESAGVLCVWQDMSEKNGEEKKTAEMKKKFLQSCRLAALGEMTAGIAHEMNQPLSIINAAAGGISEYFSTKEDGGVMKKSCDKILRQLDRVYSITETINSFARKNADAPGVSNLREPLGLALSFFRERFRMHEIAVEMDLERGIPPAGVDPQKFERIVINLLNNALFAMREKAKKAPAGYRKKISIALSWDPFGKRVVFEVRDNGVGMGEETLQRCMTPFYTTKKMEDGMGMGLAIVNDIASEFEIEVEMESVQGQWTACRVSIPAAVQKP</sequence>
<name>A0A484HKU0_9BACT</name>
<dbReference type="InterPro" id="IPR005467">
    <property type="entry name" value="His_kinase_dom"/>
</dbReference>
<dbReference type="AlphaFoldDB" id="A0A484HKU0"/>
<dbReference type="PRINTS" id="PR00344">
    <property type="entry name" value="BCTRLSENSOR"/>
</dbReference>
<dbReference type="GO" id="GO:0000155">
    <property type="term" value="F:phosphorelay sensor kinase activity"/>
    <property type="evidence" value="ECO:0007669"/>
    <property type="project" value="InterPro"/>
</dbReference>
<keyword evidence="4 10" id="KW-0808">Transferase</keyword>
<proteinExistence type="predicted"/>